<dbReference type="EMBL" id="VLXZ01000002">
    <property type="protein sequence ID" value="TSB47978.1"/>
    <property type="molecule type" value="Genomic_DNA"/>
</dbReference>
<protein>
    <submittedName>
        <fullName evidence="9">Sugar ABC transporter permease</fullName>
    </submittedName>
</protein>
<feature type="transmembrane region" description="Helical" evidence="7">
    <location>
        <begin position="279"/>
        <end position="301"/>
    </location>
</feature>
<comment type="similarity">
    <text evidence="7">Belongs to the binding-protein-dependent transport system permease family.</text>
</comment>
<evidence type="ECO:0000256" key="5">
    <source>
        <dbReference type="ARBA" id="ARBA00022989"/>
    </source>
</evidence>
<dbReference type="AlphaFoldDB" id="A0A554A2R8"/>
<feature type="transmembrane region" description="Helical" evidence="7">
    <location>
        <begin position="28"/>
        <end position="50"/>
    </location>
</feature>
<evidence type="ECO:0000256" key="6">
    <source>
        <dbReference type="ARBA" id="ARBA00023136"/>
    </source>
</evidence>
<sequence>MSIESKLKRKGVNENLEYLHVKKKKASFTWYLFLAPTLLGILLFIAYPVFESVRLSFYSSNGTIENWVGLRNYERIIAGGAFWNSVYNTFYIGFFQLLIAIPLGFVIASMINRIQRFKSFFKVLFFLPNVTSIVAAAMIFAFLLHPELGLLNYLLEMLWLPTSPWLSDPSTSKWGVILLTVWHWVGFVIIICLANLQAISPELYEASEIDGASKLQQWFYITIPNMSGTFAFLIIMGWISGLQRFNEVFVLGGPGGSPNRSLQTMVAYIYERGFGGFEFGIASAATTLLFIIILLFTMLNLKITRLKI</sequence>
<reference evidence="9 10" key="1">
    <citation type="submission" date="2019-07" db="EMBL/GenBank/DDBJ databases">
        <authorList>
            <person name="Park Y.J."/>
            <person name="Jeong S.E."/>
            <person name="Jung H.S."/>
        </authorList>
    </citation>
    <scope>NUCLEOTIDE SEQUENCE [LARGE SCALE GENOMIC DNA]</scope>
    <source>
        <strain evidence="10">P16(2019)</strain>
    </source>
</reference>
<proteinExistence type="inferred from homology"/>
<dbReference type="GO" id="GO:0005886">
    <property type="term" value="C:plasma membrane"/>
    <property type="evidence" value="ECO:0007669"/>
    <property type="project" value="UniProtKB-SubCell"/>
</dbReference>
<dbReference type="PANTHER" id="PTHR30193">
    <property type="entry name" value="ABC TRANSPORTER PERMEASE PROTEIN"/>
    <property type="match status" value="1"/>
</dbReference>
<dbReference type="GO" id="GO:0055085">
    <property type="term" value="P:transmembrane transport"/>
    <property type="evidence" value="ECO:0007669"/>
    <property type="project" value="InterPro"/>
</dbReference>
<name>A0A554A2R8_9BACI</name>
<dbReference type="InterPro" id="IPR051393">
    <property type="entry name" value="ABC_transporter_permease"/>
</dbReference>
<dbReference type="PANTHER" id="PTHR30193:SF37">
    <property type="entry name" value="INNER MEMBRANE ABC TRANSPORTER PERMEASE PROTEIN YCJO"/>
    <property type="match status" value="1"/>
</dbReference>
<evidence type="ECO:0000256" key="4">
    <source>
        <dbReference type="ARBA" id="ARBA00022692"/>
    </source>
</evidence>
<dbReference type="Proteomes" id="UP000318521">
    <property type="component" value="Unassembled WGS sequence"/>
</dbReference>
<comment type="caution">
    <text evidence="9">The sequence shown here is derived from an EMBL/GenBank/DDBJ whole genome shotgun (WGS) entry which is preliminary data.</text>
</comment>
<keyword evidence="3" id="KW-1003">Cell membrane</keyword>
<feature type="transmembrane region" description="Helical" evidence="7">
    <location>
        <begin position="217"/>
        <end position="239"/>
    </location>
</feature>
<feature type="transmembrane region" description="Helical" evidence="7">
    <location>
        <begin position="123"/>
        <end position="144"/>
    </location>
</feature>
<evidence type="ECO:0000313" key="9">
    <source>
        <dbReference type="EMBL" id="TSB47978.1"/>
    </source>
</evidence>
<keyword evidence="10" id="KW-1185">Reference proteome</keyword>
<evidence type="ECO:0000256" key="1">
    <source>
        <dbReference type="ARBA" id="ARBA00004651"/>
    </source>
</evidence>
<dbReference type="CDD" id="cd06261">
    <property type="entry name" value="TM_PBP2"/>
    <property type="match status" value="1"/>
</dbReference>
<evidence type="ECO:0000313" key="10">
    <source>
        <dbReference type="Proteomes" id="UP000318521"/>
    </source>
</evidence>
<keyword evidence="6 7" id="KW-0472">Membrane</keyword>
<comment type="subcellular location">
    <subcellularLocation>
        <location evidence="1 7">Cell membrane</location>
        <topology evidence="1 7">Multi-pass membrane protein</topology>
    </subcellularLocation>
</comment>
<dbReference type="OrthoDB" id="152280at2"/>
<dbReference type="InterPro" id="IPR000515">
    <property type="entry name" value="MetI-like"/>
</dbReference>
<dbReference type="Gene3D" id="1.10.3720.10">
    <property type="entry name" value="MetI-like"/>
    <property type="match status" value="1"/>
</dbReference>
<evidence type="ECO:0000256" key="3">
    <source>
        <dbReference type="ARBA" id="ARBA00022475"/>
    </source>
</evidence>
<dbReference type="SUPFAM" id="SSF161098">
    <property type="entry name" value="MetI-like"/>
    <property type="match status" value="1"/>
</dbReference>
<feature type="transmembrane region" description="Helical" evidence="7">
    <location>
        <begin position="90"/>
        <end position="111"/>
    </location>
</feature>
<keyword evidence="5 7" id="KW-1133">Transmembrane helix</keyword>
<feature type="domain" description="ABC transmembrane type-1" evidence="8">
    <location>
        <begin position="86"/>
        <end position="300"/>
    </location>
</feature>
<dbReference type="Pfam" id="PF00528">
    <property type="entry name" value="BPD_transp_1"/>
    <property type="match status" value="1"/>
</dbReference>
<evidence type="ECO:0000256" key="2">
    <source>
        <dbReference type="ARBA" id="ARBA00022448"/>
    </source>
</evidence>
<dbReference type="PROSITE" id="PS50928">
    <property type="entry name" value="ABC_TM1"/>
    <property type="match status" value="1"/>
</dbReference>
<dbReference type="InterPro" id="IPR035906">
    <property type="entry name" value="MetI-like_sf"/>
</dbReference>
<feature type="transmembrane region" description="Helical" evidence="7">
    <location>
        <begin position="174"/>
        <end position="196"/>
    </location>
</feature>
<evidence type="ECO:0000256" key="7">
    <source>
        <dbReference type="RuleBase" id="RU363032"/>
    </source>
</evidence>
<accession>A0A554A2R8</accession>
<gene>
    <name evidence="9" type="ORF">FN960_05265</name>
</gene>
<organism evidence="9 10">
    <name type="scientific">Alkalicoccobacillus porphyridii</name>
    <dbReference type="NCBI Taxonomy" id="2597270"/>
    <lineage>
        <taxon>Bacteria</taxon>
        <taxon>Bacillati</taxon>
        <taxon>Bacillota</taxon>
        <taxon>Bacilli</taxon>
        <taxon>Bacillales</taxon>
        <taxon>Bacillaceae</taxon>
        <taxon>Alkalicoccobacillus</taxon>
    </lineage>
</organism>
<evidence type="ECO:0000259" key="8">
    <source>
        <dbReference type="PROSITE" id="PS50928"/>
    </source>
</evidence>
<keyword evidence="2 7" id="KW-0813">Transport</keyword>
<keyword evidence="4 7" id="KW-0812">Transmembrane</keyword>